<dbReference type="RefSeq" id="WP_086540653.1">
    <property type="nucleotide sequence ID" value="NZ_MSSW01000010.1"/>
</dbReference>
<proteinExistence type="predicted"/>
<comment type="caution">
    <text evidence="2">The sequence shown here is derived from an EMBL/GenBank/DDBJ whole genome shotgun (WGS) entry which is preliminary data.</text>
</comment>
<name>A0A3E0E2C2_9BACT</name>
<dbReference type="SUPFAM" id="SSF51182">
    <property type="entry name" value="RmlC-like cupins"/>
    <property type="match status" value="1"/>
</dbReference>
<dbReference type="Pfam" id="PF05523">
    <property type="entry name" value="FdtA"/>
    <property type="match status" value="1"/>
</dbReference>
<dbReference type="AlphaFoldDB" id="A0A3E0E2C2"/>
<sequence length="137" mass="15596">MKNTTVFDCTSLVLPKNHTEKGNITAVNNLKDIPFEIKRVYYLYDVPGGEARGGHGHRELQQLIIAASGSFDLVVEDGRNSRTFNLNRPYQGILMPSGIWRELNNFSSGSICLVLASSLYDQDDYIRDYQEFLKYKL</sequence>
<protein>
    <submittedName>
        <fullName evidence="2">WxcM-like protein</fullName>
    </submittedName>
</protein>
<dbReference type="Proteomes" id="UP000256405">
    <property type="component" value="Unassembled WGS sequence"/>
</dbReference>
<keyword evidence="3" id="KW-1185">Reference proteome</keyword>
<dbReference type="InterPro" id="IPR014710">
    <property type="entry name" value="RmlC-like_jellyroll"/>
</dbReference>
<evidence type="ECO:0000259" key="1">
    <source>
        <dbReference type="Pfam" id="PF05523"/>
    </source>
</evidence>
<evidence type="ECO:0000313" key="2">
    <source>
        <dbReference type="EMBL" id="REG91479.1"/>
    </source>
</evidence>
<dbReference type="InterPro" id="IPR008894">
    <property type="entry name" value="QdtA_cupin_dom"/>
</dbReference>
<organism evidence="2 3">
    <name type="scientific">Algoriphagus antarcticus</name>
    <dbReference type="NCBI Taxonomy" id="238540"/>
    <lineage>
        <taxon>Bacteria</taxon>
        <taxon>Pseudomonadati</taxon>
        <taxon>Bacteroidota</taxon>
        <taxon>Cytophagia</taxon>
        <taxon>Cytophagales</taxon>
        <taxon>Cyclobacteriaceae</taxon>
        <taxon>Algoriphagus</taxon>
    </lineage>
</organism>
<dbReference type="OrthoDB" id="9795513at2"/>
<reference evidence="2 3" key="1">
    <citation type="submission" date="2018-08" db="EMBL/GenBank/DDBJ databases">
        <title>Genomic Encyclopedia of Archaeal and Bacterial Type Strains, Phase II (KMG-II): from individual species to whole genera.</title>
        <authorList>
            <person name="Goeker M."/>
        </authorList>
    </citation>
    <scope>NUCLEOTIDE SEQUENCE [LARGE SCALE GENOMIC DNA]</scope>
    <source>
        <strain evidence="2 3">DSM 15986</strain>
    </source>
</reference>
<feature type="domain" description="Sugar 3,4-ketoisomerase QdtA cupin" evidence="1">
    <location>
        <begin position="9"/>
        <end position="136"/>
    </location>
</feature>
<dbReference type="EMBL" id="QUNF01000004">
    <property type="protein sequence ID" value="REG91479.1"/>
    <property type="molecule type" value="Genomic_DNA"/>
</dbReference>
<dbReference type="CDD" id="cd20292">
    <property type="entry name" value="cupin_QdtA-like"/>
    <property type="match status" value="1"/>
</dbReference>
<evidence type="ECO:0000313" key="3">
    <source>
        <dbReference type="Proteomes" id="UP000256405"/>
    </source>
</evidence>
<dbReference type="InterPro" id="IPR011051">
    <property type="entry name" value="RmlC_Cupin_sf"/>
</dbReference>
<accession>A0A3E0E2C2</accession>
<dbReference type="Gene3D" id="2.60.120.10">
    <property type="entry name" value="Jelly Rolls"/>
    <property type="match status" value="1"/>
</dbReference>
<gene>
    <name evidence="2" type="ORF">C8N25_10493</name>
</gene>